<dbReference type="SMART" id="SM00836">
    <property type="entry name" value="DALR_1"/>
    <property type="match status" value="1"/>
</dbReference>
<dbReference type="SUPFAM" id="SSF55190">
    <property type="entry name" value="Arginyl-tRNA synthetase (ArgRS), N-terminal 'additional' domain"/>
    <property type="match status" value="1"/>
</dbReference>
<dbReference type="AlphaFoldDB" id="A0A9W6F8J3"/>
<dbReference type="InterPro" id="IPR035684">
    <property type="entry name" value="ArgRS_core"/>
</dbReference>
<feature type="domain" description="DALR anticodon binding" evidence="12">
    <location>
        <begin position="563"/>
        <end position="678"/>
    </location>
</feature>
<evidence type="ECO:0000256" key="4">
    <source>
        <dbReference type="ARBA" id="ARBA00022741"/>
    </source>
</evidence>
<dbReference type="SMART" id="SM01016">
    <property type="entry name" value="Arg_tRNA_synt_N"/>
    <property type="match status" value="1"/>
</dbReference>
<dbReference type="GO" id="GO:0005524">
    <property type="term" value="F:ATP binding"/>
    <property type="evidence" value="ECO:0007669"/>
    <property type="project" value="UniProtKB-KW"/>
</dbReference>
<dbReference type="HAMAP" id="MF_00123">
    <property type="entry name" value="Arg_tRNA_synth"/>
    <property type="match status" value="1"/>
</dbReference>
<comment type="caution">
    <text evidence="14">The sequence shown here is derived from an EMBL/GenBank/DDBJ whole genome shotgun (WGS) entry which is preliminary data.</text>
</comment>
<evidence type="ECO:0000256" key="8">
    <source>
        <dbReference type="ARBA" id="ARBA00033033"/>
    </source>
</evidence>
<keyword evidence="5 10" id="KW-0067">ATP-binding</keyword>
<evidence type="ECO:0000256" key="6">
    <source>
        <dbReference type="ARBA" id="ARBA00022917"/>
    </source>
</evidence>
<keyword evidence="3 10" id="KW-0436">Ligase</keyword>
<dbReference type="FunFam" id="3.30.1360.70:FF:000002">
    <property type="entry name" value="arginine--tRNA ligase, cytoplasmic"/>
    <property type="match status" value="1"/>
</dbReference>
<dbReference type="GO" id="GO:0005737">
    <property type="term" value="C:cytoplasm"/>
    <property type="evidence" value="ECO:0007669"/>
    <property type="project" value="InterPro"/>
</dbReference>
<dbReference type="SUPFAM" id="SSF47323">
    <property type="entry name" value="Anticodon-binding domain of a subclass of class I aminoacyl-tRNA synthetases"/>
    <property type="match status" value="1"/>
</dbReference>
<reference evidence="14 15" key="1">
    <citation type="journal article" date="2023" name="Commun. Biol.">
        <title>Reorganization of the ancestral sex-determining regions during the evolution of trioecy in Pleodorina starrii.</title>
        <authorList>
            <person name="Takahashi K."/>
            <person name="Suzuki S."/>
            <person name="Kawai-Toyooka H."/>
            <person name="Yamamoto K."/>
            <person name="Hamaji T."/>
            <person name="Ootsuki R."/>
            <person name="Yamaguchi H."/>
            <person name="Kawachi M."/>
            <person name="Higashiyama T."/>
            <person name="Nozaki H."/>
        </authorList>
    </citation>
    <scope>NUCLEOTIDE SEQUENCE [LARGE SCALE GENOMIC DNA]</scope>
    <source>
        <strain evidence="14 15">NIES-4479</strain>
    </source>
</reference>
<feature type="domain" description="Arginyl tRNA synthetase N-terminal" evidence="13">
    <location>
        <begin position="99"/>
        <end position="183"/>
    </location>
</feature>
<dbReference type="InterPro" id="IPR008909">
    <property type="entry name" value="DALR_anticod-bd"/>
</dbReference>
<dbReference type="SUPFAM" id="SSF52374">
    <property type="entry name" value="Nucleotidylyl transferase"/>
    <property type="match status" value="1"/>
</dbReference>
<dbReference type="InterPro" id="IPR001278">
    <property type="entry name" value="Arg-tRNA-ligase"/>
</dbReference>
<keyword evidence="7 10" id="KW-0030">Aminoacyl-tRNA synthetase</keyword>
<dbReference type="EC" id="6.1.1.19" evidence="2"/>
<keyword evidence="6 10" id="KW-0648">Protein biosynthesis</keyword>
<evidence type="ECO:0000256" key="9">
    <source>
        <dbReference type="ARBA" id="ARBA00049339"/>
    </source>
</evidence>
<dbReference type="Pfam" id="PF03485">
    <property type="entry name" value="Arg_tRNA_synt_N"/>
    <property type="match status" value="1"/>
</dbReference>
<dbReference type="InterPro" id="IPR005148">
    <property type="entry name" value="Arg-tRNA-synth_N"/>
</dbReference>
<dbReference type="InterPro" id="IPR001412">
    <property type="entry name" value="aa-tRNA-synth_I_CS"/>
</dbReference>
<dbReference type="GO" id="GO:0048608">
    <property type="term" value="P:reproductive structure development"/>
    <property type="evidence" value="ECO:0007669"/>
    <property type="project" value="UniProtKB-ARBA"/>
</dbReference>
<feature type="region of interest" description="Disordered" evidence="11">
    <location>
        <begin position="1"/>
        <end position="24"/>
    </location>
</feature>
<dbReference type="PROSITE" id="PS00178">
    <property type="entry name" value="AA_TRNA_LIGASE_I"/>
    <property type="match status" value="1"/>
</dbReference>
<dbReference type="Gene3D" id="3.30.1360.70">
    <property type="entry name" value="Arginyl tRNA synthetase N-terminal domain"/>
    <property type="match status" value="1"/>
</dbReference>
<dbReference type="GO" id="GO:0009791">
    <property type="term" value="P:post-embryonic development"/>
    <property type="evidence" value="ECO:0007669"/>
    <property type="project" value="UniProtKB-ARBA"/>
</dbReference>
<dbReference type="FunFam" id="3.40.50.620:FF:000096">
    <property type="entry name" value="Arginine--tRNA ligase chloroplastic/mitochondrial"/>
    <property type="match status" value="1"/>
</dbReference>
<evidence type="ECO:0000256" key="11">
    <source>
        <dbReference type="SAM" id="MobiDB-lite"/>
    </source>
</evidence>
<dbReference type="GO" id="GO:0006420">
    <property type="term" value="P:arginyl-tRNA aminoacylation"/>
    <property type="evidence" value="ECO:0007669"/>
    <property type="project" value="InterPro"/>
</dbReference>
<evidence type="ECO:0000256" key="2">
    <source>
        <dbReference type="ARBA" id="ARBA00012837"/>
    </source>
</evidence>
<dbReference type="Gene3D" id="1.10.730.10">
    <property type="entry name" value="Isoleucyl-tRNA Synthetase, Domain 1"/>
    <property type="match status" value="1"/>
</dbReference>
<dbReference type="PANTHER" id="PTHR11956">
    <property type="entry name" value="ARGINYL-TRNA SYNTHETASE"/>
    <property type="match status" value="1"/>
</dbReference>
<comment type="similarity">
    <text evidence="1 10">Belongs to the class-I aminoacyl-tRNA synthetase family.</text>
</comment>
<dbReference type="Proteomes" id="UP001165080">
    <property type="component" value="Unassembled WGS sequence"/>
</dbReference>
<dbReference type="PRINTS" id="PR01038">
    <property type="entry name" value="TRNASYNTHARG"/>
</dbReference>
<evidence type="ECO:0000259" key="12">
    <source>
        <dbReference type="SMART" id="SM00836"/>
    </source>
</evidence>
<dbReference type="Pfam" id="PF05746">
    <property type="entry name" value="DALR_1"/>
    <property type="match status" value="1"/>
</dbReference>
<accession>A0A9W6F8J3</accession>
<evidence type="ECO:0000256" key="7">
    <source>
        <dbReference type="ARBA" id="ARBA00023146"/>
    </source>
</evidence>
<organism evidence="14 15">
    <name type="scientific">Pleodorina starrii</name>
    <dbReference type="NCBI Taxonomy" id="330485"/>
    <lineage>
        <taxon>Eukaryota</taxon>
        <taxon>Viridiplantae</taxon>
        <taxon>Chlorophyta</taxon>
        <taxon>core chlorophytes</taxon>
        <taxon>Chlorophyceae</taxon>
        <taxon>CS clade</taxon>
        <taxon>Chlamydomonadales</taxon>
        <taxon>Volvocaceae</taxon>
        <taxon>Pleodorina</taxon>
    </lineage>
</organism>
<keyword evidence="4 10" id="KW-0547">Nucleotide-binding</keyword>
<dbReference type="Gene3D" id="3.40.50.620">
    <property type="entry name" value="HUPs"/>
    <property type="match status" value="1"/>
</dbReference>
<dbReference type="EMBL" id="BRXU01000033">
    <property type="protein sequence ID" value="GLC60329.1"/>
    <property type="molecule type" value="Genomic_DNA"/>
</dbReference>
<evidence type="ECO:0000256" key="10">
    <source>
        <dbReference type="RuleBase" id="RU363038"/>
    </source>
</evidence>
<evidence type="ECO:0000259" key="13">
    <source>
        <dbReference type="SMART" id="SM01016"/>
    </source>
</evidence>
<comment type="catalytic activity">
    <reaction evidence="9">
        <text>tRNA(Arg) + L-arginine + ATP = L-arginyl-tRNA(Arg) + AMP + diphosphate</text>
        <dbReference type="Rhea" id="RHEA:20301"/>
        <dbReference type="Rhea" id="RHEA-COMP:9658"/>
        <dbReference type="Rhea" id="RHEA-COMP:9673"/>
        <dbReference type="ChEBI" id="CHEBI:30616"/>
        <dbReference type="ChEBI" id="CHEBI:32682"/>
        <dbReference type="ChEBI" id="CHEBI:33019"/>
        <dbReference type="ChEBI" id="CHEBI:78442"/>
        <dbReference type="ChEBI" id="CHEBI:78513"/>
        <dbReference type="ChEBI" id="CHEBI:456215"/>
        <dbReference type="EC" id="6.1.1.19"/>
    </reaction>
</comment>
<name>A0A9W6F8J3_9CHLO</name>
<dbReference type="GO" id="GO:0004814">
    <property type="term" value="F:arginine-tRNA ligase activity"/>
    <property type="evidence" value="ECO:0007669"/>
    <property type="project" value="UniProtKB-EC"/>
</dbReference>
<dbReference type="FunFam" id="1.10.730.10:FF:000006">
    <property type="entry name" value="Arginyl-tRNA synthetase 2, mitochondrial"/>
    <property type="match status" value="1"/>
</dbReference>
<proteinExistence type="inferred from homology"/>
<dbReference type="InterPro" id="IPR036695">
    <property type="entry name" value="Arg-tRNA-synth_N_sf"/>
</dbReference>
<feature type="compositionally biased region" description="Polar residues" evidence="11">
    <location>
        <begin position="12"/>
        <end position="24"/>
    </location>
</feature>
<keyword evidence="15" id="KW-1185">Reference proteome</keyword>
<dbReference type="PANTHER" id="PTHR11956:SF5">
    <property type="entry name" value="ARGININE--TRNA LIGASE, CYTOPLASMIC"/>
    <property type="match status" value="1"/>
</dbReference>
<evidence type="ECO:0000256" key="5">
    <source>
        <dbReference type="ARBA" id="ARBA00022840"/>
    </source>
</evidence>
<protein>
    <recommendedName>
        <fullName evidence="2">arginine--tRNA ligase</fullName>
        <ecNumber evidence="2">6.1.1.19</ecNumber>
    </recommendedName>
    <alternativeName>
        <fullName evidence="8">Arginyl-tRNA synthetase</fullName>
    </alternativeName>
</protein>
<dbReference type="CDD" id="cd00671">
    <property type="entry name" value="ArgRS_core"/>
    <property type="match status" value="1"/>
</dbReference>
<dbReference type="OrthoDB" id="68056at2759"/>
<dbReference type="InterPro" id="IPR009080">
    <property type="entry name" value="tRNAsynth_Ia_anticodon-bd"/>
</dbReference>
<evidence type="ECO:0000256" key="3">
    <source>
        <dbReference type="ARBA" id="ARBA00022598"/>
    </source>
</evidence>
<evidence type="ECO:0000313" key="15">
    <source>
        <dbReference type="Proteomes" id="UP001165080"/>
    </source>
</evidence>
<dbReference type="NCBIfam" id="TIGR00456">
    <property type="entry name" value="argS"/>
    <property type="match status" value="1"/>
</dbReference>
<sequence length="678" mass="73534">MLAPTHHPRPFLSTTTRRQVAPTTPLASTRRALHLFKLALTSIPGVEFSAGQQVVAVRTGAPGAAITTKAALSTAPSAATTTMASEKASCGSVRGELCDLFRTALSVSYPDVAADPVVAPCGNAKNGDYQCNNAMALFGKLKGAPNAPKAPRDVANAILGALPANDLVSETSLAGPGFINIRLNKDFLSKRLSNMLVNGLAGWAPAGYIGKKVVIDFSSPNVAKEMHVGHLRSTIIGDTLCRIFEYSGADVLRLNHVGDWGTQFGMLIEHMADTRKARVAAGGEDKDADEDVSDLQELYRAAKKRFDDEEEFKTRAREAVTRLQSGDPVSLAAWQRICAASRREFEAIYSRLGVTLQERGESFYNPMLKGVVDELKDAGVATIDDGATCVFVEGQSVPLIVQKSDGGFGYASTDMAALKHRLNEEKADWIVYVTDVGQSQHFELVFAAAKKAGWLVEGSGPKVSHVGFGLVLGEDGKRFRTRSGDLVRLVELLDEAKSRCAATLRERRVEAGEEVNEAEVEEAACAMGYGAVKYADLKNHRTTNYKFSFDDMLNLKGNTAVYLLYAHARIAGIVRKAEKDVYAAAATTPISLDHPKELELALHLCKLPEALEDAIAELAPNRVTDYLYDLSEKFNSFYVDCKVLGSEQEASRLLLCEATAVVMRKCFEMLGIKPLYRI</sequence>
<evidence type="ECO:0000313" key="14">
    <source>
        <dbReference type="EMBL" id="GLC60329.1"/>
    </source>
</evidence>
<gene>
    <name evidence="14" type="primary">PLEST012005</name>
    <name evidence="14" type="ORF">PLESTB_001599000</name>
</gene>
<dbReference type="InterPro" id="IPR014729">
    <property type="entry name" value="Rossmann-like_a/b/a_fold"/>
</dbReference>
<evidence type="ECO:0000256" key="1">
    <source>
        <dbReference type="ARBA" id="ARBA00005594"/>
    </source>
</evidence>
<dbReference type="Pfam" id="PF00750">
    <property type="entry name" value="tRNA-synt_1d"/>
    <property type="match status" value="1"/>
</dbReference>